<sequence length="203" mass="23076">MKLIRYTLLADGSSDRALMGPLQWLVEQHFPVLRTVPQFAGNGIPPAREGLRARIEAALRTYPCEVLFIHRDAEKEPRAVRVEEIRQALPSQVGSWIPVIPVRMTEAWLLGSEEAIRCASGNRNGKQVLNLPSLAQLERLADPKEVLFECIRAACGPRSRRRAPDVERIRTTVADYISDFSHLRGLASFLELERQVRETFEFF</sequence>
<evidence type="ECO:0000313" key="2">
    <source>
        <dbReference type="Proteomes" id="UP000310553"/>
    </source>
</evidence>
<evidence type="ECO:0008006" key="3">
    <source>
        <dbReference type="Google" id="ProtNLM"/>
    </source>
</evidence>
<dbReference type="AlphaFoldDB" id="A0AA92IDJ8"/>
<organism evidence="1 2">
    <name type="scientific">Ralstonia solanacearum</name>
    <name type="common">Pseudomonas solanacearum</name>
    <dbReference type="NCBI Taxonomy" id="305"/>
    <lineage>
        <taxon>Bacteria</taxon>
        <taxon>Pseudomonadati</taxon>
        <taxon>Pseudomonadota</taxon>
        <taxon>Betaproteobacteria</taxon>
        <taxon>Burkholderiales</taxon>
        <taxon>Burkholderiaceae</taxon>
        <taxon>Ralstonia</taxon>
        <taxon>Ralstonia solanacearum species complex</taxon>
    </lineage>
</organism>
<protein>
    <recommendedName>
        <fullName evidence="3">DUF4276 family protein</fullName>
    </recommendedName>
</protein>
<evidence type="ECO:0000313" key="1">
    <source>
        <dbReference type="EMBL" id="QCX48646.1"/>
    </source>
</evidence>
<dbReference type="EMBL" id="CP039339">
    <property type="protein sequence ID" value="QCX48646.1"/>
    <property type="molecule type" value="Genomic_DNA"/>
</dbReference>
<accession>A0AA92IDJ8</accession>
<dbReference type="Proteomes" id="UP000310553">
    <property type="component" value="Chromosome"/>
</dbReference>
<name>A0AA92IDJ8_RALSL</name>
<gene>
    <name evidence="1" type="ORF">E7Z57_05770</name>
</gene>
<proteinExistence type="predicted"/>
<reference evidence="1 2" key="1">
    <citation type="submission" date="2019-04" db="EMBL/GenBank/DDBJ databases">
        <title>Complete Genome of UW386 and Higher Quality Genome of UW700.</title>
        <authorList>
            <person name="Jacobs J."/>
            <person name="Perez A."/>
            <person name="Steidl O."/>
            <person name="Allen C."/>
        </authorList>
    </citation>
    <scope>NUCLEOTIDE SEQUENCE [LARGE SCALE GENOMIC DNA]</scope>
    <source>
        <strain evidence="1 2">UW386</strain>
    </source>
</reference>